<dbReference type="AlphaFoldDB" id="A0A1H9ATL0"/>
<evidence type="ECO:0000313" key="10">
    <source>
        <dbReference type="EMBL" id="SEP79865.1"/>
    </source>
</evidence>
<dbReference type="PANTHER" id="PTHR48111:SF4">
    <property type="entry name" value="DNA-BINDING DUAL TRANSCRIPTIONAL REGULATOR OMPR"/>
    <property type="match status" value="1"/>
</dbReference>
<dbReference type="PROSITE" id="PS50110">
    <property type="entry name" value="RESPONSE_REGULATORY"/>
    <property type="match status" value="1"/>
</dbReference>
<dbReference type="GO" id="GO:0006355">
    <property type="term" value="P:regulation of DNA-templated transcription"/>
    <property type="evidence" value="ECO:0007669"/>
    <property type="project" value="InterPro"/>
</dbReference>
<keyword evidence="4 7" id="KW-0238">DNA-binding</keyword>
<dbReference type="InterPro" id="IPR039420">
    <property type="entry name" value="WalR-like"/>
</dbReference>
<dbReference type="GO" id="GO:0005829">
    <property type="term" value="C:cytosol"/>
    <property type="evidence" value="ECO:0007669"/>
    <property type="project" value="TreeGrafter"/>
</dbReference>
<accession>A0A1H9ATL0</accession>
<dbReference type="STRING" id="1855383.SAMN05216548_101519"/>
<dbReference type="Pfam" id="PF00486">
    <property type="entry name" value="Trans_reg_C"/>
    <property type="match status" value="1"/>
</dbReference>
<dbReference type="GO" id="GO:0000976">
    <property type="term" value="F:transcription cis-regulatory region binding"/>
    <property type="evidence" value="ECO:0007669"/>
    <property type="project" value="TreeGrafter"/>
</dbReference>
<evidence type="ECO:0000259" key="8">
    <source>
        <dbReference type="PROSITE" id="PS50110"/>
    </source>
</evidence>
<gene>
    <name evidence="10" type="ORF">SAMN05216548_101519</name>
</gene>
<evidence type="ECO:0000259" key="9">
    <source>
        <dbReference type="PROSITE" id="PS51755"/>
    </source>
</evidence>
<dbReference type="InterPro" id="IPR001867">
    <property type="entry name" value="OmpR/PhoB-type_DNA-bd"/>
</dbReference>
<dbReference type="InterPro" id="IPR001789">
    <property type="entry name" value="Sig_transdc_resp-reg_receiver"/>
</dbReference>
<keyword evidence="2" id="KW-0902">Two-component regulatory system</keyword>
<dbReference type="Proteomes" id="UP000199647">
    <property type="component" value="Unassembled WGS sequence"/>
</dbReference>
<dbReference type="EMBL" id="FOFG01000001">
    <property type="protein sequence ID" value="SEP79865.1"/>
    <property type="molecule type" value="Genomic_DNA"/>
</dbReference>
<keyword evidence="5" id="KW-0804">Transcription</keyword>
<evidence type="ECO:0000256" key="1">
    <source>
        <dbReference type="ARBA" id="ARBA00022553"/>
    </source>
</evidence>
<proteinExistence type="predicted"/>
<evidence type="ECO:0000313" key="11">
    <source>
        <dbReference type="Proteomes" id="UP000199647"/>
    </source>
</evidence>
<dbReference type="GO" id="GO:0032993">
    <property type="term" value="C:protein-DNA complex"/>
    <property type="evidence" value="ECO:0007669"/>
    <property type="project" value="TreeGrafter"/>
</dbReference>
<dbReference type="SUPFAM" id="SSF46894">
    <property type="entry name" value="C-terminal effector domain of the bipartite response regulators"/>
    <property type="match status" value="1"/>
</dbReference>
<protein>
    <submittedName>
        <fullName evidence="10">Two component transcriptional regulator, winged helix family</fullName>
    </submittedName>
</protein>
<evidence type="ECO:0000256" key="6">
    <source>
        <dbReference type="PROSITE-ProRule" id="PRU00169"/>
    </source>
</evidence>
<dbReference type="InterPro" id="IPR016032">
    <property type="entry name" value="Sig_transdc_resp-reg_C-effctor"/>
</dbReference>
<dbReference type="SUPFAM" id="SSF52172">
    <property type="entry name" value="CheY-like"/>
    <property type="match status" value="1"/>
</dbReference>
<dbReference type="Pfam" id="PF00072">
    <property type="entry name" value="Response_reg"/>
    <property type="match status" value="1"/>
</dbReference>
<reference evidence="10 11" key="1">
    <citation type="submission" date="2016-10" db="EMBL/GenBank/DDBJ databases">
        <authorList>
            <person name="de Groot N.N."/>
        </authorList>
    </citation>
    <scope>NUCLEOTIDE SEQUENCE [LARGE SCALE GENOMIC DNA]</scope>
    <source>
        <strain evidence="10 11">A52C2</strain>
    </source>
</reference>
<evidence type="ECO:0000256" key="3">
    <source>
        <dbReference type="ARBA" id="ARBA00023015"/>
    </source>
</evidence>
<keyword evidence="1 6" id="KW-0597">Phosphoprotein</keyword>
<dbReference type="CDD" id="cd00383">
    <property type="entry name" value="trans_reg_C"/>
    <property type="match status" value="1"/>
</dbReference>
<organism evidence="10 11">
    <name type="scientific">Faunimonas pinastri</name>
    <dbReference type="NCBI Taxonomy" id="1855383"/>
    <lineage>
        <taxon>Bacteria</taxon>
        <taxon>Pseudomonadati</taxon>
        <taxon>Pseudomonadota</taxon>
        <taxon>Alphaproteobacteria</taxon>
        <taxon>Hyphomicrobiales</taxon>
        <taxon>Afifellaceae</taxon>
        <taxon>Faunimonas</taxon>
    </lineage>
</organism>
<dbReference type="PROSITE" id="PS51755">
    <property type="entry name" value="OMPR_PHOB"/>
    <property type="match status" value="1"/>
</dbReference>
<evidence type="ECO:0000256" key="7">
    <source>
        <dbReference type="PROSITE-ProRule" id="PRU01091"/>
    </source>
</evidence>
<dbReference type="InterPro" id="IPR011006">
    <property type="entry name" value="CheY-like_superfamily"/>
</dbReference>
<dbReference type="InterPro" id="IPR036388">
    <property type="entry name" value="WH-like_DNA-bd_sf"/>
</dbReference>
<dbReference type="PANTHER" id="PTHR48111">
    <property type="entry name" value="REGULATOR OF RPOS"/>
    <property type="match status" value="1"/>
</dbReference>
<dbReference type="GO" id="GO:0000156">
    <property type="term" value="F:phosphorelay response regulator activity"/>
    <property type="evidence" value="ECO:0007669"/>
    <property type="project" value="TreeGrafter"/>
</dbReference>
<sequence length="239" mass="26639">MSETRIAGLAGRPPDEAMHLLVVDDDNRIRTLLTGFLGKNGFRVSAAASAQDARRQLSLVTFDLLILDIMMPGETGLELARSLRETSDVPILMLTARSEPAERIEGLEVGADDYLAKPFEPRELLLRINNILKRGAAAPAPTGAESVQFGPFSFHIDRGELKRDDEVVRITDRERDILRLFASRPGITIRRHEFLDNEGGGERGVDVQINRLRRKLEVDPSNPVYLQTTRGIGYRLLAD</sequence>
<keyword evidence="11" id="KW-1185">Reference proteome</keyword>
<evidence type="ECO:0000256" key="5">
    <source>
        <dbReference type="ARBA" id="ARBA00023163"/>
    </source>
</evidence>
<dbReference type="SMART" id="SM00862">
    <property type="entry name" value="Trans_reg_C"/>
    <property type="match status" value="1"/>
</dbReference>
<evidence type="ECO:0000256" key="2">
    <source>
        <dbReference type="ARBA" id="ARBA00023012"/>
    </source>
</evidence>
<keyword evidence="3" id="KW-0805">Transcription regulation</keyword>
<dbReference type="SMART" id="SM00448">
    <property type="entry name" value="REC"/>
    <property type="match status" value="1"/>
</dbReference>
<feature type="modified residue" description="4-aspartylphosphate" evidence="6">
    <location>
        <position position="68"/>
    </location>
</feature>
<feature type="domain" description="Response regulatory" evidence="8">
    <location>
        <begin position="19"/>
        <end position="132"/>
    </location>
</feature>
<evidence type="ECO:0000256" key="4">
    <source>
        <dbReference type="ARBA" id="ARBA00023125"/>
    </source>
</evidence>
<dbReference type="Gene3D" id="1.10.10.10">
    <property type="entry name" value="Winged helix-like DNA-binding domain superfamily/Winged helix DNA-binding domain"/>
    <property type="match status" value="1"/>
</dbReference>
<feature type="domain" description="OmpR/PhoB-type" evidence="9">
    <location>
        <begin position="144"/>
        <end position="238"/>
    </location>
</feature>
<dbReference type="Gene3D" id="6.10.250.690">
    <property type="match status" value="1"/>
</dbReference>
<dbReference type="FunFam" id="3.40.50.2300:FF:000001">
    <property type="entry name" value="DNA-binding response regulator PhoB"/>
    <property type="match status" value="1"/>
</dbReference>
<feature type="DNA-binding region" description="OmpR/PhoB-type" evidence="7">
    <location>
        <begin position="144"/>
        <end position="238"/>
    </location>
</feature>
<dbReference type="Gene3D" id="3.40.50.2300">
    <property type="match status" value="1"/>
</dbReference>
<name>A0A1H9ATL0_9HYPH</name>